<dbReference type="KEGG" id="ccam:M5D45_16215"/>
<proteinExistence type="predicted"/>
<dbReference type="Gene3D" id="1.10.260.40">
    <property type="entry name" value="lambda repressor-like DNA-binding domains"/>
    <property type="match status" value="1"/>
</dbReference>
<dbReference type="AlphaFoldDB" id="A0AAE9I0F9"/>
<evidence type="ECO:0000259" key="1">
    <source>
        <dbReference type="PROSITE" id="PS50943"/>
    </source>
</evidence>
<evidence type="ECO:0000313" key="3">
    <source>
        <dbReference type="Proteomes" id="UP001056132"/>
    </source>
</evidence>
<dbReference type="SUPFAM" id="SSF47413">
    <property type="entry name" value="lambda repressor-like DNA-binding domains"/>
    <property type="match status" value="1"/>
</dbReference>
<organism evidence="2 3">
    <name type="scientific">Cupriavidus campinensis</name>
    <dbReference type="NCBI Taxonomy" id="151783"/>
    <lineage>
        <taxon>Bacteria</taxon>
        <taxon>Pseudomonadati</taxon>
        <taxon>Pseudomonadota</taxon>
        <taxon>Betaproteobacteria</taxon>
        <taxon>Burkholderiales</taxon>
        <taxon>Burkholderiaceae</taxon>
        <taxon>Cupriavidus</taxon>
    </lineage>
</organism>
<dbReference type="InterPro" id="IPR010982">
    <property type="entry name" value="Lambda_DNA-bd_dom_sf"/>
</dbReference>
<name>A0AAE9I0F9_9BURK</name>
<accession>A0AAE9I0F9</accession>
<dbReference type="PROSITE" id="PS50943">
    <property type="entry name" value="HTH_CROC1"/>
    <property type="match status" value="1"/>
</dbReference>
<reference evidence="2" key="1">
    <citation type="journal article" date="2022" name="Microbiol. Resour. Announc.">
        <title>Genome Sequence of Cupriavidus campinensis Strain G5, a Member of a Bacterial Consortium Capable of Polyethylene Degradation.</title>
        <authorList>
            <person name="Schneider B."/>
            <person name="Pfeiffer F."/>
            <person name="Dyall-Smith M."/>
            <person name="Kunte H.J."/>
        </authorList>
    </citation>
    <scope>NUCLEOTIDE SEQUENCE</scope>
    <source>
        <strain evidence="2">G5</strain>
    </source>
</reference>
<dbReference type="Proteomes" id="UP001056132">
    <property type="component" value="Chromosome 1"/>
</dbReference>
<dbReference type="SMART" id="SM00530">
    <property type="entry name" value="HTH_XRE"/>
    <property type="match status" value="1"/>
</dbReference>
<dbReference type="Pfam" id="PF13560">
    <property type="entry name" value="HTH_31"/>
    <property type="match status" value="1"/>
</dbReference>
<reference evidence="2" key="2">
    <citation type="submission" date="2022-05" db="EMBL/GenBank/DDBJ databases">
        <authorList>
            <person name="Kunte H.-J."/>
        </authorList>
    </citation>
    <scope>NUCLEOTIDE SEQUENCE</scope>
    <source>
        <strain evidence="2">G5</strain>
    </source>
</reference>
<dbReference type="RefSeq" id="WP_187645106.1">
    <property type="nucleotide sequence ID" value="NZ_CP043440.1"/>
</dbReference>
<dbReference type="InterPro" id="IPR001387">
    <property type="entry name" value="Cro/C1-type_HTH"/>
</dbReference>
<protein>
    <submittedName>
        <fullName evidence="2">Helix-turn-helix domain-containing protein</fullName>
    </submittedName>
</protein>
<sequence length="129" mass="14180">MLHTDYTFAELLLVARKRSGQAQKVIAQKAGIDPSYLASMEAGRKGAPSGHVLNALLAAIDASAEDRLKIYQAACAERVGREIELIFPATIRSDTLELLSTVARLSRWEIRALCQLAKTFENRPVEEAL</sequence>
<gene>
    <name evidence="2" type="ORF">M5D45_16215</name>
</gene>
<dbReference type="EMBL" id="CP097330">
    <property type="protein sequence ID" value="URF04006.1"/>
    <property type="molecule type" value="Genomic_DNA"/>
</dbReference>
<feature type="domain" description="HTH cro/C1-type" evidence="1">
    <location>
        <begin position="23"/>
        <end position="67"/>
    </location>
</feature>
<evidence type="ECO:0000313" key="2">
    <source>
        <dbReference type="EMBL" id="URF04006.1"/>
    </source>
</evidence>
<dbReference type="CDD" id="cd00093">
    <property type="entry name" value="HTH_XRE"/>
    <property type="match status" value="1"/>
</dbReference>
<dbReference type="GO" id="GO:0003677">
    <property type="term" value="F:DNA binding"/>
    <property type="evidence" value="ECO:0007669"/>
    <property type="project" value="InterPro"/>
</dbReference>